<reference evidence="1 2" key="1">
    <citation type="submission" date="2009-09" db="EMBL/GenBank/DDBJ databases">
        <authorList>
            <person name="Weinstock G."/>
            <person name="Sodergren E."/>
            <person name="Clifton S."/>
            <person name="Fulton L."/>
            <person name="Fulton B."/>
            <person name="Courtney L."/>
            <person name="Fronick C."/>
            <person name="Harrison M."/>
            <person name="Strong C."/>
            <person name="Farmer C."/>
            <person name="Delahaunty K."/>
            <person name="Markovic C."/>
            <person name="Hall O."/>
            <person name="Minx P."/>
            <person name="Tomlinson C."/>
            <person name="Mitreva M."/>
            <person name="Nelson J."/>
            <person name="Hou S."/>
            <person name="Wollam A."/>
            <person name="Pepin K.H."/>
            <person name="Johnson M."/>
            <person name="Bhonagiri V."/>
            <person name="Nash W.E."/>
            <person name="Warren W."/>
            <person name="Chinwalla A."/>
            <person name="Mardis E.R."/>
            <person name="Wilson R.K."/>
        </authorList>
    </citation>
    <scope>NUCLEOTIDE SEQUENCE [LARGE SCALE GENOMIC DNA]</scope>
    <source>
        <strain evidence="1 2">F0319</strain>
    </source>
</reference>
<dbReference type="AlphaFoldDB" id="C9MS27"/>
<name>C9MS27_9BACT</name>
<dbReference type="HOGENOM" id="CLU_2668080_0_0_10"/>
<keyword evidence="2" id="KW-1185">Reference proteome</keyword>
<dbReference type="EMBL" id="ACVA01000058">
    <property type="protein sequence ID" value="EEX17687.1"/>
    <property type="molecule type" value="Genomic_DNA"/>
</dbReference>
<accession>C9MS27</accession>
<comment type="caution">
    <text evidence="1">The sequence shown here is derived from an EMBL/GenBank/DDBJ whole genome shotgun (WGS) entry which is preliminary data.</text>
</comment>
<evidence type="ECO:0000313" key="1">
    <source>
        <dbReference type="EMBL" id="EEX17687.1"/>
    </source>
</evidence>
<proteinExistence type="predicted"/>
<gene>
    <name evidence="1" type="ORF">HMPREF0973_02440</name>
</gene>
<protein>
    <submittedName>
        <fullName evidence="1">Uncharacterized protein</fullName>
    </submittedName>
</protein>
<sequence>MFVQCTETIKHMNVVVMQAHKTTHIQYDSIISMERLKEMDTERDSLLRLLKLSKALMINYQKIFVRQQYKKIEYG</sequence>
<organism evidence="1 2">
    <name type="scientific">Prevotella veroralis F0319</name>
    <dbReference type="NCBI Taxonomy" id="649761"/>
    <lineage>
        <taxon>Bacteria</taxon>
        <taxon>Pseudomonadati</taxon>
        <taxon>Bacteroidota</taxon>
        <taxon>Bacteroidia</taxon>
        <taxon>Bacteroidales</taxon>
        <taxon>Prevotellaceae</taxon>
        <taxon>Prevotella</taxon>
    </lineage>
</organism>
<evidence type="ECO:0000313" key="2">
    <source>
        <dbReference type="Proteomes" id="UP000003327"/>
    </source>
</evidence>
<dbReference type="Proteomes" id="UP000003327">
    <property type="component" value="Unassembled WGS sequence"/>
</dbReference>